<accession>A0A914W1A1</accession>
<dbReference type="AlphaFoldDB" id="A0A914W1A1"/>
<evidence type="ECO:0000313" key="2">
    <source>
        <dbReference type="Proteomes" id="UP000887566"/>
    </source>
</evidence>
<evidence type="ECO:0000256" key="1">
    <source>
        <dbReference type="SAM" id="MobiDB-lite"/>
    </source>
</evidence>
<feature type="region of interest" description="Disordered" evidence="1">
    <location>
        <begin position="1"/>
        <end position="59"/>
    </location>
</feature>
<evidence type="ECO:0000313" key="3">
    <source>
        <dbReference type="WBParaSite" id="PSAMB.scaffold2813size21131.g19226.t1"/>
    </source>
</evidence>
<proteinExistence type="predicted"/>
<dbReference type="WBParaSite" id="PSAMB.scaffold2813size21131.g19226.t1">
    <property type="protein sequence ID" value="PSAMB.scaffold2813size21131.g19226.t1"/>
    <property type="gene ID" value="PSAMB.scaffold2813size21131.g19226"/>
</dbReference>
<keyword evidence="2" id="KW-1185">Reference proteome</keyword>
<protein>
    <submittedName>
        <fullName evidence="3">Zinc finger PHD-type domain-containing protein</fullName>
    </submittedName>
</protein>
<organism evidence="2 3">
    <name type="scientific">Plectus sambesii</name>
    <dbReference type="NCBI Taxonomy" id="2011161"/>
    <lineage>
        <taxon>Eukaryota</taxon>
        <taxon>Metazoa</taxon>
        <taxon>Ecdysozoa</taxon>
        <taxon>Nematoda</taxon>
        <taxon>Chromadorea</taxon>
        <taxon>Plectida</taxon>
        <taxon>Plectina</taxon>
        <taxon>Plectoidea</taxon>
        <taxon>Plectidae</taxon>
        <taxon>Plectus</taxon>
    </lineage>
</organism>
<feature type="compositionally biased region" description="Acidic residues" evidence="1">
    <location>
        <begin position="12"/>
        <end position="27"/>
    </location>
</feature>
<feature type="compositionally biased region" description="Low complexity" evidence="1">
    <location>
        <begin position="41"/>
        <end position="54"/>
    </location>
</feature>
<dbReference type="Proteomes" id="UP000887566">
    <property type="component" value="Unplaced"/>
</dbReference>
<reference evidence="3" key="1">
    <citation type="submission" date="2022-11" db="UniProtKB">
        <authorList>
            <consortium name="WormBaseParasite"/>
        </authorList>
    </citation>
    <scope>IDENTIFICATION</scope>
</reference>
<sequence length="219" mass="23341">SLSEPTVNAEQIDADLVVDDLPDEEETTTAIDPTRLSLFGDSSSDTATSSSRSSQQPCPAAVHTFMSPCTHRRPCPAAVHTYLPPCTHRRPSCPTQTLLPPLYDSETLTMLEPSDESLDTSSSDGSTPADDSTAIATQPAITIAFEDCIRCGSPTVDRCACCSRHLHENCAPVSGDPIFFCEQCGEELVEDALTVAEPCMGGARDAVIAVLEPFFISSE</sequence>
<name>A0A914W1A1_9BILA</name>